<feature type="active site" evidence="8">
    <location>
        <position position="109"/>
    </location>
</feature>
<dbReference type="InterPro" id="IPR012291">
    <property type="entry name" value="CBM2_carb-bd_dom_sf"/>
</dbReference>
<feature type="signal peptide" evidence="9">
    <location>
        <begin position="1"/>
        <end position="30"/>
    </location>
</feature>
<evidence type="ECO:0000256" key="9">
    <source>
        <dbReference type="RuleBase" id="RU361186"/>
    </source>
</evidence>
<dbReference type="RefSeq" id="WP_184541413.1">
    <property type="nucleotide sequence ID" value="NZ_JACHMP010000001.1"/>
</dbReference>
<dbReference type="SUPFAM" id="SSF51989">
    <property type="entry name" value="Glycosyl hydrolases family 6, cellulases"/>
    <property type="match status" value="1"/>
</dbReference>
<dbReference type="PRINTS" id="PR00733">
    <property type="entry name" value="GLHYDRLASE6"/>
</dbReference>
<evidence type="ECO:0000256" key="2">
    <source>
        <dbReference type="ARBA" id="ARBA00022801"/>
    </source>
</evidence>
<dbReference type="PANTHER" id="PTHR34876:SF4">
    <property type="entry name" value="1,4-BETA-D-GLUCAN CELLOBIOHYDROLASE C-RELATED"/>
    <property type="match status" value="1"/>
</dbReference>
<gene>
    <name evidence="11" type="ORF">F4562_005707</name>
</gene>
<dbReference type="Pfam" id="PF01341">
    <property type="entry name" value="Glyco_hydro_6"/>
    <property type="match status" value="1"/>
</dbReference>
<feature type="domain" description="CBM2" evidence="10">
    <location>
        <begin position="335"/>
        <end position="440"/>
    </location>
</feature>
<organism evidence="11 12">
    <name type="scientific">Streptosporangium becharense</name>
    <dbReference type="NCBI Taxonomy" id="1816182"/>
    <lineage>
        <taxon>Bacteria</taxon>
        <taxon>Bacillati</taxon>
        <taxon>Actinomycetota</taxon>
        <taxon>Actinomycetes</taxon>
        <taxon>Streptosporangiales</taxon>
        <taxon>Streptosporangiaceae</taxon>
        <taxon>Streptosporangium</taxon>
    </lineage>
</organism>
<evidence type="ECO:0000256" key="1">
    <source>
        <dbReference type="ARBA" id="ARBA00022729"/>
    </source>
</evidence>
<evidence type="ECO:0000313" key="11">
    <source>
        <dbReference type="EMBL" id="MBB5822645.1"/>
    </source>
</evidence>
<evidence type="ECO:0000313" key="12">
    <source>
        <dbReference type="Proteomes" id="UP000540685"/>
    </source>
</evidence>
<dbReference type="AlphaFoldDB" id="A0A7W9IKX7"/>
<evidence type="ECO:0000256" key="6">
    <source>
        <dbReference type="ARBA" id="ARBA00023295"/>
    </source>
</evidence>
<dbReference type="InterPro" id="IPR016288">
    <property type="entry name" value="Beta_cellobiohydrolase"/>
</dbReference>
<dbReference type="Pfam" id="PF00553">
    <property type="entry name" value="CBM_2"/>
    <property type="match status" value="1"/>
</dbReference>
<protein>
    <recommendedName>
        <fullName evidence="9">Glucanase</fullName>
        <ecNumber evidence="9">3.2.1.-</ecNumber>
    </recommendedName>
</protein>
<keyword evidence="4" id="KW-1015">Disulfide bond</keyword>
<dbReference type="InterPro" id="IPR036434">
    <property type="entry name" value="Beta_cellobiohydrolase_sf"/>
</dbReference>
<dbReference type="EMBL" id="JACHMP010000001">
    <property type="protein sequence ID" value="MBB5822645.1"/>
    <property type="molecule type" value="Genomic_DNA"/>
</dbReference>
<dbReference type="EC" id="3.2.1.-" evidence="9"/>
<evidence type="ECO:0000256" key="7">
    <source>
        <dbReference type="ARBA" id="ARBA00023326"/>
    </source>
</evidence>
<comment type="caution">
    <text evidence="11">The sequence shown here is derived from an EMBL/GenBank/DDBJ whole genome shotgun (WGS) entry which is preliminary data.</text>
</comment>
<dbReference type="SMART" id="SM00637">
    <property type="entry name" value="CBD_II"/>
    <property type="match status" value="1"/>
</dbReference>
<comment type="similarity">
    <text evidence="9">Belongs to the glycosyl hydrolase family 6.</text>
</comment>
<dbReference type="InterPro" id="IPR001524">
    <property type="entry name" value="Glyco_hydro_6_CS"/>
</dbReference>
<accession>A0A7W9IKX7</accession>
<evidence type="ECO:0000259" key="10">
    <source>
        <dbReference type="PROSITE" id="PS51173"/>
    </source>
</evidence>
<dbReference type="InterPro" id="IPR001919">
    <property type="entry name" value="CBD2"/>
</dbReference>
<keyword evidence="2 9" id="KW-0378">Hydrolase</keyword>
<dbReference type="GO" id="GO:0030247">
    <property type="term" value="F:polysaccharide binding"/>
    <property type="evidence" value="ECO:0007669"/>
    <property type="project" value="UniProtKB-UniRule"/>
</dbReference>
<reference evidence="11 12" key="1">
    <citation type="submission" date="2020-08" db="EMBL/GenBank/DDBJ databases">
        <title>Sequencing the genomes of 1000 actinobacteria strains.</title>
        <authorList>
            <person name="Klenk H.-P."/>
        </authorList>
    </citation>
    <scope>NUCLEOTIDE SEQUENCE [LARGE SCALE GENOMIC DNA]</scope>
    <source>
        <strain evidence="11 12">DSM 46887</strain>
    </source>
</reference>
<dbReference type="PROSITE" id="PS00655">
    <property type="entry name" value="GLYCOSYL_HYDROL_F6_1"/>
    <property type="match status" value="1"/>
</dbReference>
<keyword evidence="1 9" id="KW-0732">Signal</keyword>
<proteinExistence type="inferred from homology"/>
<keyword evidence="5 9" id="KW-0119">Carbohydrate metabolism</keyword>
<keyword evidence="3 9" id="KW-0136">Cellulose degradation</keyword>
<dbReference type="InterPro" id="IPR008965">
    <property type="entry name" value="CBM2/CBM3_carb-bd_dom_sf"/>
</dbReference>
<dbReference type="SUPFAM" id="SSF49384">
    <property type="entry name" value="Carbohydrate-binding domain"/>
    <property type="match status" value="1"/>
</dbReference>
<evidence type="ECO:0000256" key="3">
    <source>
        <dbReference type="ARBA" id="ARBA00023001"/>
    </source>
</evidence>
<keyword evidence="7 9" id="KW-0624">Polysaccharide degradation</keyword>
<dbReference type="GO" id="GO:0030245">
    <property type="term" value="P:cellulose catabolic process"/>
    <property type="evidence" value="ECO:0007669"/>
    <property type="project" value="UniProtKB-KW"/>
</dbReference>
<dbReference type="Proteomes" id="UP000540685">
    <property type="component" value="Unassembled WGS sequence"/>
</dbReference>
<dbReference type="PANTHER" id="PTHR34876">
    <property type="match status" value="1"/>
</dbReference>
<keyword evidence="12" id="KW-1185">Reference proteome</keyword>
<keyword evidence="6 9" id="KW-0326">Glycosidase</keyword>
<sequence>MPRRSVLAALCAALVVASGAAITAASGAAAADSPFYVDPETNAAEWVAVNPGDSRAPVIRDRIAAVPQGRWFTTTNTSTVRGEVSAFTGAAASAGKIPILVVYNIPNRDCSGASSGGAPSHAAYRQWIDEVAAGLQGRPASIILEPDVLPIMTNCMSPAQQQETNASMAYAGRKLRAASSAAKVYFDIGHSGWLSASEAAVRLKAADVAGSADGISVNVSNYRWTSTEVAYAKSVISATGVSRLRAVVDTSRNGNGPQGSEWCDPAGRAIGTPSTDATGDPAIDAFLWVKPPGEADGCIAGAGQFVPQRAYDLAMAAPRPSPTPSVTPTATPTVTPTGGRACAATYKVVGSWQGGFQAEVTVRSSGTTPITGWTVGWTFPDGQTVGQLWNGRHTQSGADVSVGNVSHNGDLPPGASTSFGFTGTWAGANGVPSRIGCTTA</sequence>
<feature type="chain" id="PRO_5031603217" description="Glucanase" evidence="9">
    <location>
        <begin position="31"/>
        <end position="440"/>
    </location>
</feature>
<dbReference type="GO" id="GO:0004553">
    <property type="term" value="F:hydrolase activity, hydrolyzing O-glycosyl compounds"/>
    <property type="evidence" value="ECO:0007669"/>
    <property type="project" value="InterPro"/>
</dbReference>
<dbReference type="PROSITE" id="PS51173">
    <property type="entry name" value="CBM2"/>
    <property type="match status" value="1"/>
</dbReference>
<evidence type="ECO:0000256" key="4">
    <source>
        <dbReference type="ARBA" id="ARBA00023157"/>
    </source>
</evidence>
<dbReference type="Gene3D" id="2.60.40.290">
    <property type="match status" value="1"/>
</dbReference>
<dbReference type="Gene3D" id="3.20.20.40">
    <property type="entry name" value="1, 4-beta cellobiohydrolase"/>
    <property type="match status" value="1"/>
</dbReference>
<evidence type="ECO:0000256" key="8">
    <source>
        <dbReference type="PROSITE-ProRule" id="PRU10056"/>
    </source>
</evidence>
<evidence type="ECO:0000256" key="5">
    <source>
        <dbReference type="ARBA" id="ARBA00023277"/>
    </source>
</evidence>
<name>A0A7W9IKX7_9ACTN</name>